<proteinExistence type="predicted"/>
<sequence>MLSKSVRFFTFTRLRNWRRASKTSIVQRRPLMRINNLIVICLLGVLATPTIADESQATSGKSVKLLIALHFPENYDTMKAIAQCESELVHRKNGDLLQNSTGSSARGTFQLLMSVHRPEMKRLGLDPNNDDDYMEYVRYLVKHYGLTPWAESYNCWRKKVKT</sequence>
<gene>
    <name evidence="1" type="ORF">A2592_02200</name>
</gene>
<dbReference type="EMBL" id="MFMT01000016">
    <property type="protein sequence ID" value="OGG88670.1"/>
    <property type="molecule type" value="Genomic_DNA"/>
</dbReference>
<organism evidence="1 2">
    <name type="scientific">Candidatus Kaiserbacteria bacterium RIFOXYD1_FULL_42_15</name>
    <dbReference type="NCBI Taxonomy" id="1798532"/>
    <lineage>
        <taxon>Bacteria</taxon>
        <taxon>Candidatus Kaiseribacteriota</taxon>
    </lineage>
</organism>
<dbReference type="Proteomes" id="UP000179230">
    <property type="component" value="Unassembled WGS sequence"/>
</dbReference>
<evidence type="ECO:0000313" key="2">
    <source>
        <dbReference type="Proteomes" id="UP000179230"/>
    </source>
</evidence>
<dbReference type="AlphaFoldDB" id="A0A1F6FS49"/>
<comment type="caution">
    <text evidence="1">The sequence shown here is derived from an EMBL/GenBank/DDBJ whole genome shotgun (WGS) entry which is preliminary data.</text>
</comment>
<name>A0A1F6FS49_9BACT</name>
<accession>A0A1F6FS49</accession>
<evidence type="ECO:0000313" key="1">
    <source>
        <dbReference type="EMBL" id="OGG88670.1"/>
    </source>
</evidence>
<protein>
    <recommendedName>
        <fullName evidence="3">Transglycosylase SLT domain-containing protein</fullName>
    </recommendedName>
</protein>
<evidence type="ECO:0008006" key="3">
    <source>
        <dbReference type="Google" id="ProtNLM"/>
    </source>
</evidence>
<reference evidence="1 2" key="1">
    <citation type="journal article" date="2016" name="Nat. Commun.">
        <title>Thousands of microbial genomes shed light on interconnected biogeochemical processes in an aquifer system.</title>
        <authorList>
            <person name="Anantharaman K."/>
            <person name="Brown C.T."/>
            <person name="Hug L.A."/>
            <person name="Sharon I."/>
            <person name="Castelle C.J."/>
            <person name="Probst A.J."/>
            <person name="Thomas B.C."/>
            <person name="Singh A."/>
            <person name="Wilkins M.J."/>
            <person name="Karaoz U."/>
            <person name="Brodie E.L."/>
            <person name="Williams K.H."/>
            <person name="Hubbard S.S."/>
            <person name="Banfield J.F."/>
        </authorList>
    </citation>
    <scope>NUCLEOTIDE SEQUENCE [LARGE SCALE GENOMIC DNA]</scope>
</reference>